<dbReference type="InterPro" id="IPR013656">
    <property type="entry name" value="PAS_4"/>
</dbReference>
<dbReference type="PANTHER" id="PTHR46663:SF3">
    <property type="entry name" value="SLL0267 PROTEIN"/>
    <property type="match status" value="1"/>
</dbReference>
<evidence type="ECO:0000259" key="1">
    <source>
        <dbReference type="PROSITE" id="PS50112"/>
    </source>
</evidence>
<dbReference type="FunFam" id="3.30.70.270:FF:000001">
    <property type="entry name" value="Diguanylate cyclase domain protein"/>
    <property type="match status" value="1"/>
</dbReference>
<dbReference type="PROSITE" id="PS50887">
    <property type="entry name" value="GGDEF"/>
    <property type="match status" value="1"/>
</dbReference>
<dbReference type="InterPro" id="IPR000160">
    <property type="entry name" value="GGDEF_dom"/>
</dbReference>
<dbReference type="PROSITE" id="PS50113">
    <property type="entry name" value="PAC"/>
    <property type="match status" value="1"/>
</dbReference>
<comment type="caution">
    <text evidence="5">The sequence shown here is derived from an EMBL/GenBank/DDBJ whole genome shotgun (WGS) entry which is preliminary data.</text>
</comment>
<evidence type="ECO:0000259" key="3">
    <source>
        <dbReference type="PROSITE" id="PS50887"/>
    </source>
</evidence>
<dbReference type="InterPro" id="IPR000014">
    <property type="entry name" value="PAS"/>
</dbReference>
<dbReference type="PROSITE" id="PS51371">
    <property type="entry name" value="CBS"/>
    <property type="match status" value="4"/>
</dbReference>
<reference evidence="5" key="1">
    <citation type="journal article" date="2015" name="Proc. Natl. Acad. Sci. U.S.A.">
        <title>Networks of energetic and metabolic interactions define dynamics in microbial communities.</title>
        <authorList>
            <person name="Embree M."/>
            <person name="Liu J.K."/>
            <person name="Al-Bassam M.M."/>
            <person name="Zengler K."/>
        </authorList>
    </citation>
    <scope>NUCLEOTIDE SEQUENCE</scope>
</reference>
<dbReference type="InterPro" id="IPR029787">
    <property type="entry name" value="Nucleotide_cyclase"/>
</dbReference>
<dbReference type="Pfam" id="PF08448">
    <property type="entry name" value="PAS_4"/>
    <property type="match status" value="1"/>
</dbReference>
<dbReference type="SUPFAM" id="SSF55785">
    <property type="entry name" value="PYP-like sensor domain (PAS domain)"/>
    <property type="match status" value="1"/>
</dbReference>
<feature type="domain" description="GGDEF" evidence="3">
    <location>
        <begin position="443"/>
        <end position="575"/>
    </location>
</feature>
<dbReference type="Pfam" id="PF00990">
    <property type="entry name" value="GGDEF"/>
    <property type="match status" value="1"/>
</dbReference>
<dbReference type="Gene3D" id="3.30.70.270">
    <property type="match status" value="1"/>
</dbReference>
<dbReference type="SUPFAM" id="SSF54631">
    <property type="entry name" value="CBS-domain pair"/>
    <property type="match status" value="2"/>
</dbReference>
<dbReference type="CDD" id="cd00130">
    <property type="entry name" value="PAS"/>
    <property type="match status" value="1"/>
</dbReference>
<proteinExistence type="predicted"/>
<dbReference type="InterPro" id="IPR046342">
    <property type="entry name" value="CBS_dom_sf"/>
</dbReference>
<organism evidence="5">
    <name type="scientific">hydrocarbon metagenome</name>
    <dbReference type="NCBI Taxonomy" id="938273"/>
    <lineage>
        <taxon>unclassified sequences</taxon>
        <taxon>metagenomes</taxon>
        <taxon>ecological metagenomes</taxon>
    </lineage>
</organism>
<dbReference type="CDD" id="cd01949">
    <property type="entry name" value="GGDEF"/>
    <property type="match status" value="1"/>
</dbReference>
<dbReference type="Gene3D" id="3.10.580.10">
    <property type="entry name" value="CBS-domain"/>
    <property type="match status" value="2"/>
</dbReference>
<protein>
    <submittedName>
        <fullName evidence="5">Sensory box/ggdef family protein</fullName>
    </submittedName>
</protein>
<dbReference type="InterPro" id="IPR052163">
    <property type="entry name" value="DGC-Regulatory_Protein"/>
</dbReference>
<dbReference type="SMART" id="SM00091">
    <property type="entry name" value="PAS"/>
    <property type="match status" value="1"/>
</dbReference>
<evidence type="ECO:0000259" key="2">
    <source>
        <dbReference type="PROSITE" id="PS50113"/>
    </source>
</evidence>
<feature type="domain" description="PAC" evidence="2">
    <location>
        <begin position="358"/>
        <end position="411"/>
    </location>
</feature>
<feature type="domain" description="CBS" evidence="4">
    <location>
        <begin position="206"/>
        <end position="263"/>
    </location>
</feature>
<evidence type="ECO:0000313" key="5">
    <source>
        <dbReference type="EMBL" id="KUG27511.1"/>
    </source>
</evidence>
<dbReference type="EMBL" id="LNQE01000322">
    <property type="protein sequence ID" value="KUG27511.1"/>
    <property type="molecule type" value="Genomic_DNA"/>
</dbReference>
<dbReference type="CDD" id="cd02205">
    <property type="entry name" value="CBS_pair_SF"/>
    <property type="match status" value="1"/>
</dbReference>
<dbReference type="SMART" id="SM00116">
    <property type="entry name" value="CBS"/>
    <property type="match status" value="4"/>
</dbReference>
<dbReference type="Pfam" id="PF00571">
    <property type="entry name" value="CBS"/>
    <property type="match status" value="4"/>
</dbReference>
<dbReference type="InterPro" id="IPR000644">
    <property type="entry name" value="CBS_dom"/>
</dbReference>
<dbReference type="Gene3D" id="3.30.450.20">
    <property type="entry name" value="PAS domain"/>
    <property type="match status" value="1"/>
</dbReference>
<feature type="domain" description="PAS" evidence="1">
    <location>
        <begin position="285"/>
        <end position="331"/>
    </location>
</feature>
<dbReference type="SMART" id="SM00267">
    <property type="entry name" value="GGDEF"/>
    <property type="match status" value="1"/>
</dbReference>
<dbReference type="AlphaFoldDB" id="A0A0W8G2V9"/>
<dbReference type="PANTHER" id="PTHR46663">
    <property type="entry name" value="DIGUANYLATE CYCLASE DGCT-RELATED"/>
    <property type="match status" value="1"/>
</dbReference>
<dbReference type="NCBIfam" id="TIGR00254">
    <property type="entry name" value="GGDEF"/>
    <property type="match status" value="1"/>
</dbReference>
<gene>
    <name evidence="5" type="ORF">ASZ90_002647</name>
</gene>
<sequence>MAVLKRRIKEICSPDVVSIPPDSPATEAIALMRNHSISSILILADKRPVGIFTERAVVRYAATRGLDFSGLIIRDLMSSPVLSVTGDTFIHEALNLMAHSKIRHLVVTDGNGRAAGMLTQSNLIENLGHDPFMEVKPIDQIMSRIVFTVSPDLPFGRAIEEMAEKSLSCIVVAKEETPVGILTERDVLRMAATGHIPPRLAVGQVMRSPILAVPPSTSVAEAAGIMRERNVRRLLVSNGHARIQGLVTQSNVVKALENNYIQTLKEVIRDKEVELMAAYRNLREKTVYLDSIMRSAMGMGIVAANIDFCINYYNPAAERLLGVPSGEAVGKHIWEVHQTAGVPLERLSKGFQAIHQNIAHSFFLERPGPDGPRCIEGQVSGIRDDQGRLSGYVLMLRDVTERVKAEEIIRHLAYHDPLTDLPNRTLFHDRLEVELKRAKRNDTLLAMVVLDLDRFKEVNDTLGHLAGDELLRLLAGRFRSGLRDSDTVGRMGGDEFTFLLPDLGSREHAAGITAKIRDMVEEPFLIEGRRISLSASMGLAVHPEDGQDAETLFKMADDDMYRNKREDCRRQGRSA</sequence>
<dbReference type="SUPFAM" id="SSF55073">
    <property type="entry name" value="Nucleotide cyclase"/>
    <property type="match status" value="1"/>
</dbReference>
<feature type="domain" description="CBS" evidence="4">
    <location>
        <begin position="142"/>
        <end position="198"/>
    </location>
</feature>
<accession>A0A0W8G2V9</accession>
<dbReference type="InterPro" id="IPR000700">
    <property type="entry name" value="PAS-assoc_C"/>
</dbReference>
<dbReference type="NCBIfam" id="TIGR00229">
    <property type="entry name" value="sensory_box"/>
    <property type="match status" value="1"/>
</dbReference>
<feature type="domain" description="CBS" evidence="4">
    <location>
        <begin position="12"/>
        <end position="68"/>
    </location>
</feature>
<dbReference type="InterPro" id="IPR043128">
    <property type="entry name" value="Rev_trsase/Diguanyl_cyclase"/>
</dbReference>
<dbReference type="InterPro" id="IPR035965">
    <property type="entry name" value="PAS-like_dom_sf"/>
</dbReference>
<feature type="domain" description="CBS" evidence="4">
    <location>
        <begin position="77"/>
        <end position="135"/>
    </location>
</feature>
<name>A0A0W8G2V9_9ZZZZ</name>
<dbReference type="PROSITE" id="PS50112">
    <property type="entry name" value="PAS"/>
    <property type="match status" value="1"/>
</dbReference>
<evidence type="ECO:0000259" key="4">
    <source>
        <dbReference type="PROSITE" id="PS51371"/>
    </source>
</evidence>